<protein>
    <submittedName>
        <fullName evidence="2">Alcohol dehydrogenase</fullName>
        <ecNumber evidence="2">1.1.1.1</ecNumber>
    </submittedName>
</protein>
<dbReference type="Gene3D" id="3.90.180.10">
    <property type="entry name" value="Medium-chain alcohol dehydrogenases, catalytic domain"/>
    <property type="match status" value="1"/>
</dbReference>
<dbReference type="SUPFAM" id="SSF50129">
    <property type="entry name" value="GroES-like"/>
    <property type="match status" value="1"/>
</dbReference>
<keyword evidence="2" id="KW-0560">Oxidoreductase</keyword>
<dbReference type="SUPFAM" id="SSF51735">
    <property type="entry name" value="NAD(P)-binding Rossmann-fold domains"/>
    <property type="match status" value="1"/>
</dbReference>
<dbReference type="InterPro" id="IPR036291">
    <property type="entry name" value="NAD(P)-bd_dom_sf"/>
</dbReference>
<dbReference type="InterPro" id="IPR013149">
    <property type="entry name" value="ADH-like_C"/>
</dbReference>
<sequence length="335" mass="33950">MQRWNLPAEGTTPGDLRYEEVATPDPGPGQVRIKVGALSINARDSMILSVPGFGRSPGEDIVPLSDVAGTVDALGEGVTGLAVGDAVTVAHVPTWVDGRPPLFAQGAGSTGDPGFAAEQIVVDAGRVVPAPPHLSIAEASTLQIAGVTAWNCLFGAKPVAAGDTVVILGSGGVSLFAAQVAVALGARVFAAVRSNAENPRWSELGVSGVITTGEGWGRGMSDLTGDGATKVVDSVGPGLTPECMDALAPGGEVAIAGLMDMAMPALDSGALIGRQISVRGVAVGSVAMHRALSDFVAEHGIHPVVHARVPFAEVPRAYEVLAERGVFGKILIDLP</sequence>
<dbReference type="PANTHER" id="PTHR45033:SF2">
    <property type="entry name" value="ZINC-TYPE ALCOHOL DEHYDROGENASE-LIKE PROTEIN C1773.06C"/>
    <property type="match status" value="1"/>
</dbReference>
<reference evidence="2" key="1">
    <citation type="submission" date="2020-02" db="EMBL/GenBank/DDBJ databases">
        <authorList>
            <person name="Meier V. D."/>
        </authorList>
    </citation>
    <scope>NUCLEOTIDE SEQUENCE</scope>
    <source>
        <strain evidence="2">AVDCRST_MAG12</strain>
    </source>
</reference>
<dbReference type="InterPro" id="IPR011032">
    <property type="entry name" value="GroES-like_sf"/>
</dbReference>
<accession>A0A6J4SL71</accession>
<evidence type="ECO:0000313" key="2">
    <source>
        <dbReference type="EMBL" id="CAA9499018.1"/>
    </source>
</evidence>
<dbReference type="SMART" id="SM00829">
    <property type="entry name" value="PKS_ER"/>
    <property type="match status" value="1"/>
</dbReference>
<dbReference type="EC" id="1.1.1.1" evidence="2"/>
<dbReference type="PANTHER" id="PTHR45033">
    <property type="match status" value="1"/>
</dbReference>
<dbReference type="EMBL" id="CADCVK010000367">
    <property type="protein sequence ID" value="CAA9499018.1"/>
    <property type="molecule type" value="Genomic_DNA"/>
</dbReference>
<dbReference type="Pfam" id="PF08240">
    <property type="entry name" value="ADH_N"/>
    <property type="match status" value="1"/>
</dbReference>
<dbReference type="InterPro" id="IPR052711">
    <property type="entry name" value="Zinc_ADH-like"/>
</dbReference>
<dbReference type="Gene3D" id="3.40.50.720">
    <property type="entry name" value="NAD(P)-binding Rossmann-like Domain"/>
    <property type="match status" value="1"/>
</dbReference>
<dbReference type="GO" id="GO:0004022">
    <property type="term" value="F:alcohol dehydrogenase (NAD+) activity"/>
    <property type="evidence" value="ECO:0007669"/>
    <property type="project" value="UniProtKB-EC"/>
</dbReference>
<name>A0A6J4SL71_9ACTN</name>
<dbReference type="Pfam" id="PF00107">
    <property type="entry name" value="ADH_zinc_N"/>
    <property type="match status" value="1"/>
</dbReference>
<dbReference type="InterPro" id="IPR013154">
    <property type="entry name" value="ADH-like_N"/>
</dbReference>
<gene>
    <name evidence="2" type="ORF">AVDCRST_MAG12-2558</name>
</gene>
<dbReference type="AlphaFoldDB" id="A0A6J4SL71"/>
<organism evidence="2">
    <name type="scientific">uncultured Rubrobacteraceae bacterium</name>
    <dbReference type="NCBI Taxonomy" id="349277"/>
    <lineage>
        <taxon>Bacteria</taxon>
        <taxon>Bacillati</taxon>
        <taxon>Actinomycetota</taxon>
        <taxon>Rubrobacteria</taxon>
        <taxon>Rubrobacterales</taxon>
        <taxon>Rubrobacteraceae</taxon>
        <taxon>environmental samples</taxon>
    </lineage>
</organism>
<proteinExistence type="predicted"/>
<evidence type="ECO:0000259" key="1">
    <source>
        <dbReference type="SMART" id="SM00829"/>
    </source>
</evidence>
<feature type="domain" description="Enoyl reductase (ER)" evidence="1">
    <location>
        <begin position="11"/>
        <end position="332"/>
    </location>
</feature>
<dbReference type="CDD" id="cd08276">
    <property type="entry name" value="MDR7"/>
    <property type="match status" value="1"/>
</dbReference>
<dbReference type="InterPro" id="IPR020843">
    <property type="entry name" value="ER"/>
</dbReference>